<dbReference type="EMBL" id="LR778114">
    <property type="protein sequence ID" value="CAB1129308.1"/>
    <property type="molecule type" value="Genomic_DNA"/>
</dbReference>
<evidence type="ECO:0000313" key="3">
    <source>
        <dbReference type="EMBL" id="CAB1129308.1"/>
    </source>
</evidence>
<feature type="transmembrane region" description="Helical" evidence="2">
    <location>
        <begin position="31"/>
        <end position="52"/>
    </location>
</feature>
<feature type="transmembrane region" description="Helical" evidence="2">
    <location>
        <begin position="84"/>
        <end position="105"/>
    </location>
</feature>
<dbReference type="Proteomes" id="UP000503399">
    <property type="component" value="Chromosome"/>
</dbReference>
<keyword evidence="2" id="KW-0472">Membrane</keyword>
<organism evidence="3 4">
    <name type="scientific">Candidatus Hydrogenisulfobacillus filiaventi</name>
    <dbReference type="NCBI Taxonomy" id="2707344"/>
    <lineage>
        <taxon>Bacteria</taxon>
        <taxon>Bacillati</taxon>
        <taxon>Bacillota</taxon>
        <taxon>Clostridia</taxon>
        <taxon>Eubacteriales</taxon>
        <taxon>Clostridiales Family XVII. Incertae Sedis</taxon>
        <taxon>Candidatus Hydrogenisulfobacillus</taxon>
    </lineage>
</organism>
<evidence type="ECO:0000313" key="4">
    <source>
        <dbReference type="Proteomes" id="UP000503399"/>
    </source>
</evidence>
<dbReference type="AlphaFoldDB" id="A0A6F8ZI94"/>
<keyword evidence="2" id="KW-0812">Transmembrane</keyword>
<dbReference type="KEGG" id="hfv:R50_1807"/>
<evidence type="ECO:0000256" key="2">
    <source>
        <dbReference type="SAM" id="Phobius"/>
    </source>
</evidence>
<keyword evidence="4" id="KW-1185">Reference proteome</keyword>
<feature type="region of interest" description="Disordered" evidence="1">
    <location>
        <begin position="114"/>
        <end position="143"/>
    </location>
</feature>
<name>A0A6F8ZI94_9FIRM</name>
<evidence type="ECO:0000256" key="1">
    <source>
        <dbReference type="SAM" id="MobiDB-lite"/>
    </source>
</evidence>
<proteinExistence type="predicted"/>
<protein>
    <submittedName>
        <fullName evidence="3">Uncharacterized protein</fullName>
    </submittedName>
</protein>
<reference evidence="3 4" key="1">
    <citation type="submission" date="2020-02" db="EMBL/GenBank/DDBJ databases">
        <authorList>
            <person name="Hogendoorn C."/>
        </authorList>
    </citation>
    <scope>NUCLEOTIDE SEQUENCE [LARGE SCALE GENOMIC DNA]</scope>
    <source>
        <strain evidence="3">R501</strain>
    </source>
</reference>
<sequence>MLPMLRRSRREPGPVGPAWPDPRLVRWVERVVLGLGLTVAVFGLGFVSGWLAHMGQVAAALAQLQADRAALARTHHLPPAGHPWLTAGVAVLSAAAGVAGGYAWARRRPLPVPSPAAAPAPPSAAAGPDPLPPPADADAPAPDSGSSYVLGPLLRAFTWWAVAAFLALVAWQSGFLAQSHLLPW</sequence>
<accession>A0A6F8ZI94</accession>
<keyword evidence="2" id="KW-1133">Transmembrane helix</keyword>
<feature type="transmembrane region" description="Helical" evidence="2">
    <location>
        <begin position="157"/>
        <end position="177"/>
    </location>
</feature>
<gene>
    <name evidence="3" type="ORF">R50_1807</name>
</gene>